<dbReference type="PANTHER" id="PTHR12072">
    <property type="entry name" value="CWF19, CELL CYCLE CONTROL PROTEIN"/>
    <property type="match status" value="1"/>
</dbReference>
<evidence type="ECO:0000256" key="2">
    <source>
        <dbReference type="SAM" id="MobiDB-lite"/>
    </source>
</evidence>
<evidence type="ECO:0000259" key="4">
    <source>
        <dbReference type="Pfam" id="PF04677"/>
    </source>
</evidence>
<feature type="compositionally biased region" description="Basic residues" evidence="2">
    <location>
        <begin position="206"/>
        <end position="218"/>
    </location>
</feature>
<feature type="compositionally biased region" description="Basic and acidic residues" evidence="2">
    <location>
        <begin position="47"/>
        <end position="57"/>
    </location>
</feature>
<sequence length="717" mass="79035">MPNIIVVTVVDDDDESLHGVGNATRDTATRDTSSQGVAPCSPVSRSRTSDESERRIESATMTGSESRTNVDDATVRRGTRARHRRPHEAQSDFFSAALAAKPSSKGDDSRGREAARKAEEDRRREIVSSRELNPHMRGEAGDASPAPSVSTSVVGDGGSSWRLKALRRAQERAAAEGKNINEVVSEHWGSVNELVAGIGENAAHGKAHIHARKSRARVGRSADGTSGDGMRAPDSFGPRRRREGTGLREDDRAIIQSALTKSNNFASDGSFMDKFENGEMNVDDDDDARAPRPVTTCNDVQTLHAVPKARNSAQNVLSTNMSAAAALRARLFGGNSSKAPQALASAGSVSDEILPMVTADGRAAPGAFGRDTTIKGGVRVAEGQVRKAPRVTQRFEDGTRTRYFADDDKSLTDLVKEQKYGGTADIDVNVADNIARNKRYRGKELDVDDEYDHDGGLEMYESREKKMSGARQQARAKEKASQEWRRTQAVQHKCTYCIDAPDRPKHLHVAYGNMAYLMLPPQGRLVVGHCVIAPMNHVQSSRQTDEDVWEEMRNFKKCLVRMFAQEGKECCFIETAINLGLGGRHCVVECVPIPQELSEKARMYFRKELLECESEWSTHHAKTCLSTAPPKGLRGTIPANFAYVHVEFGMRGGYVHVIDDESKWNRNFCRNVLIGLLDLPEHLTDAKQRPLAPNVLRAELDAFLKMYDPVDWTKQLV</sequence>
<gene>
    <name evidence="5" type="ORF">BE221DRAFT_80440</name>
</gene>
<reference evidence="5" key="1">
    <citation type="submission" date="2017-04" db="EMBL/GenBank/DDBJ databases">
        <title>Population genomics of picophytoplankton unveils novel chromosome hypervariability.</title>
        <authorList>
            <consortium name="DOE Joint Genome Institute"/>
            <person name="Blanc-Mathieu R."/>
            <person name="Krasovec M."/>
            <person name="Hebrard M."/>
            <person name="Yau S."/>
            <person name="Desgranges E."/>
            <person name="Martin J."/>
            <person name="Schackwitz W."/>
            <person name="Kuo A."/>
            <person name="Salin G."/>
            <person name="Donnadieu C."/>
            <person name="Desdevises Y."/>
            <person name="Sanchez-Ferandin S."/>
            <person name="Moreau H."/>
            <person name="Rivals E."/>
            <person name="Grigoriev I.V."/>
            <person name="Grimsley N."/>
            <person name="Eyre-Walker A."/>
            <person name="Piganeau G."/>
        </authorList>
    </citation>
    <scope>NUCLEOTIDE SEQUENCE [LARGE SCALE GENOMIC DNA]</scope>
    <source>
        <strain evidence="5">RCC 1115</strain>
    </source>
</reference>
<dbReference type="AlphaFoldDB" id="A0A1Y5I490"/>
<dbReference type="GO" id="GO:0000398">
    <property type="term" value="P:mRNA splicing, via spliceosome"/>
    <property type="evidence" value="ECO:0007669"/>
    <property type="project" value="TreeGrafter"/>
</dbReference>
<organism evidence="5">
    <name type="scientific">Ostreococcus tauri</name>
    <name type="common">Marine green alga</name>
    <dbReference type="NCBI Taxonomy" id="70448"/>
    <lineage>
        <taxon>Eukaryota</taxon>
        <taxon>Viridiplantae</taxon>
        <taxon>Chlorophyta</taxon>
        <taxon>Mamiellophyceae</taxon>
        <taxon>Mamiellales</taxon>
        <taxon>Bathycoccaceae</taxon>
        <taxon>Ostreococcus</taxon>
    </lineage>
</organism>
<dbReference type="Proteomes" id="UP000195557">
    <property type="component" value="Unassembled WGS sequence"/>
</dbReference>
<dbReference type="Pfam" id="PF04677">
    <property type="entry name" value="CwfJ_C_1"/>
    <property type="match status" value="1"/>
</dbReference>
<dbReference type="Pfam" id="PF04676">
    <property type="entry name" value="CwfJ_C_2"/>
    <property type="match status" value="1"/>
</dbReference>
<evidence type="ECO:0000313" key="5">
    <source>
        <dbReference type="EMBL" id="OUS43497.1"/>
    </source>
</evidence>
<dbReference type="InterPro" id="IPR040194">
    <property type="entry name" value="Cwf19-like"/>
</dbReference>
<dbReference type="PANTHER" id="PTHR12072:SF5">
    <property type="entry name" value="CWF19-LIKE PROTEIN 2"/>
    <property type="match status" value="1"/>
</dbReference>
<feature type="compositionally biased region" description="Polar residues" evidence="2">
    <location>
        <begin position="24"/>
        <end position="36"/>
    </location>
</feature>
<feature type="compositionally biased region" description="Basic residues" evidence="2">
    <location>
        <begin position="77"/>
        <end position="86"/>
    </location>
</feature>
<proteinExistence type="inferred from homology"/>
<feature type="domain" description="Cwf19-like C-terminal" evidence="4">
    <location>
        <begin position="483"/>
        <end position="606"/>
    </location>
</feature>
<name>A0A1Y5I490_OSTTA</name>
<feature type="compositionally biased region" description="Basic and acidic residues" evidence="2">
    <location>
        <begin position="104"/>
        <end position="140"/>
    </location>
</feature>
<accession>A0A1Y5I490</accession>
<comment type="similarity">
    <text evidence="1">Belongs to the CWF19 family.</text>
</comment>
<feature type="region of interest" description="Disordered" evidence="2">
    <location>
        <begin position="206"/>
        <end position="248"/>
    </location>
</feature>
<dbReference type="eggNOG" id="KOG2477">
    <property type="taxonomic scope" value="Eukaryota"/>
</dbReference>
<feature type="region of interest" description="Disordered" evidence="2">
    <location>
        <begin position="14"/>
        <end position="158"/>
    </location>
</feature>
<protein>
    <submittedName>
        <fullName evidence="5">CwfJ C-terminus 1-domain-containing protein-like protein</fullName>
    </submittedName>
</protein>
<dbReference type="GO" id="GO:0071014">
    <property type="term" value="C:post-mRNA release spliceosomal complex"/>
    <property type="evidence" value="ECO:0007669"/>
    <property type="project" value="TreeGrafter"/>
</dbReference>
<dbReference type="EMBL" id="KZ155832">
    <property type="protein sequence ID" value="OUS43497.1"/>
    <property type="molecule type" value="Genomic_DNA"/>
</dbReference>
<evidence type="ECO:0000256" key="1">
    <source>
        <dbReference type="ARBA" id="ARBA00006795"/>
    </source>
</evidence>
<feature type="compositionally biased region" description="Low complexity" evidence="2">
    <location>
        <begin position="143"/>
        <end position="158"/>
    </location>
</feature>
<feature type="domain" description="Cwf19-like protein C-terminal" evidence="3">
    <location>
        <begin position="615"/>
        <end position="713"/>
    </location>
</feature>
<evidence type="ECO:0000259" key="3">
    <source>
        <dbReference type="Pfam" id="PF04676"/>
    </source>
</evidence>
<dbReference type="InterPro" id="IPR006768">
    <property type="entry name" value="Cwf19-like_C_dom-1"/>
</dbReference>
<dbReference type="InterPro" id="IPR006767">
    <property type="entry name" value="Cwf19-like_C_dom-2"/>
</dbReference>